<dbReference type="EMBL" id="QAPG01000014">
    <property type="protein sequence ID" value="TDZ38730.1"/>
    <property type="molecule type" value="Genomic_DNA"/>
</dbReference>
<accession>A0A4R8QKR4</accession>
<comment type="caution">
    <text evidence="2">The sequence shown here is derived from an EMBL/GenBank/DDBJ whole genome shotgun (WGS) entry which is preliminary data.</text>
</comment>
<dbReference type="InterPro" id="IPR036047">
    <property type="entry name" value="F-box-like_dom_sf"/>
</dbReference>
<evidence type="ECO:0000313" key="2">
    <source>
        <dbReference type="EMBL" id="TDZ38730.1"/>
    </source>
</evidence>
<gene>
    <name evidence="2" type="ORF">C8035_v006566</name>
</gene>
<reference evidence="2 3" key="1">
    <citation type="submission" date="2018-11" db="EMBL/GenBank/DDBJ databases">
        <title>Genome sequence and assembly of Colletotrichum spinosum.</title>
        <authorList>
            <person name="Gan P."/>
            <person name="Shirasu K."/>
        </authorList>
    </citation>
    <scope>NUCLEOTIDE SEQUENCE [LARGE SCALE GENOMIC DNA]</scope>
    <source>
        <strain evidence="2 3">CBS 515.97</strain>
    </source>
</reference>
<dbReference type="SUPFAM" id="SSF81383">
    <property type="entry name" value="F-box domain"/>
    <property type="match status" value="1"/>
</dbReference>
<evidence type="ECO:0000256" key="1">
    <source>
        <dbReference type="SAM" id="MobiDB-lite"/>
    </source>
</evidence>
<evidence type="ECO:0000313" key="3">
    <source>
        <dbReference type="Proteomes" id="UP000295083"/>
    </source>
</evidence>
<sequence>MEDVVDLRAVPGGNKQWAPRVSQSVSSGGPDNHHRPTTSPLPTTPRMAASRPGSANQASPPLLEVTTLLQQIPDIIFEIASHLPEETALGLALTCKPLYALLFHRTLKRLTQRGKHLFLFTLMRDLGGKDNSRYYCHTCVKIWTWRCPLARSHGPCDDSCPLITPPTLHRELNAKTHACVATGYFTGTIPEMGEKRGSGSKALHTNRTGWCRCCEYSRGRPTPDGAAEEA</sequence>
<proteinExistence type="predicted"/>
<evidence type="ECO:0008006" key="4">
    <source>
        <dbReference type="Google" id="ProtNLM"/>
    </source>
</evidence>
<dbReference type="Proteomes" id="UP000295083">
    <property type="component" value="Unassembled WGS sequence"/>
</dbReference>
<protein>
    <recommendedName>
        <fullName evidence="4">F-box domain-containing protein</fullName>
    </recommendedName>
</protein>
<feature type="region of interest" description="Disordered" evidence="1">
    <location>
        <begin position="1"/>
        <end position="59"/>
    </location>
</feature>
<name>A0A4R8QKR4_9PEZI</name>
<keyword evidence="3" id="KW-1185">Reference proteome</keyword>
<dbReference type="AlphaFoldDB" id="A0A4R8QKR4"/>
<organism evidence="2 3">
    <name type="scientific">Colletotrichum spinosum</name>
    <dbReference type="NCBI Taxonomy" id="1347390"/>
    <lineage>
        <taxon>Eukaryota</taxon>
        <taxon>Fungi</taxon>
        <taxon>Dikarya</taxon>
        <taxon>Ascomycota</taxon>
        <taxon>Pezizomycotina</taxon>
        <taxon>Sordariomycetes</taxon>
        <taxon>Hypocreomycetidae</taxon>
        <taxon>Glomerellales</taxon>
        <taxon>Glomerellaceae</taxon>
        <taxon>Colletotrichum</taxon>
        <taxon>Colletotrichum orbiculare species complex</taxon>
    </lineage>
</organism>